<dbReference type="SUPFAM" id="SSF47699">
    <property type="entry name" value="Bifunctional inhibitor/lipid-transfer protein/seed storage 2S albumin"/>
    <property type="match status" value="1"/>
</dbReference>
<evidence type="ECO:0000259" key="6">
    <source>
        <dbReference type="SMART" id="SM00499"/>
    </source>
</evidence>
<gene>
    <name evidence="7" type="ORF">SASPL_111952</name>
</gene>
<dbReference type="Pfam" id="PF00234">
    <property type="entry name" value="Tryp_alpha_amyl"/>
    <property type="match status" value="1"/>
</dbReference>
<dbReference type="AlphaFoldDB" id="A0A8X9A4T7"/>
<dbReference type="InterPro" id="IPR036312">
    <property type="entry name" value="Bifun_inhib/LTP/seed_sf"/>
</dbReference>
<dbReference type="PANTHER" id="PTHR33076">
    <property type="entry name" value="NON-SPECIFIC LIPID-TRANSFER PROTEIN 2-RELATED"/>
    <property type="match status" value="1"/>
</dbReference>
<name>A0A8X9A4T7_SALSN</name>
<keyword evidence="8" id="KW-1185">Reference proteome</keyword>
<proteinExistence type="inferred from homology"/>
<reference evidence="7" key="1">
    <citation type="submission" date="2018-01" db="EMBL/GenBank/DDBJ databases">
        <authorList>
            <person name="Mao J.F."/>
        </authorList>
    </citation>
    <scope>NUCLEOTIDE SEQUENCE</scope>
    <source>
        <strain evidence="7">Huo1</strain>
        <tissue evidence="7">Leaf</tissue>
    </source>
</reference>
<protein>
    <recommendedName>
        <fullName evidence="4">Non-specific lipid-transfer protein</fullName>
    </recommendedName>
</protein>
<evidence type="ECO:0000256" key="3">
    <source>
        <dbReference type="ARBA" id="ARBA00023121"/>
    </source>
</evidence>
<dbReference type="InterPro" id="IPR000528">
    <property type="entry name" value="Plant_nsLTP"/>
</dbReference>
<sequence length="118" mass="12042">MNNATTFLLLVVAVAVEVMGAAAAPPISKISCGEVTTTLAPCFEYVLSGGKVPGNCCEGVRSLYKAANTAAYRRSVCNCLKSITGSASPAAVKNAKSLPGKCGVSLPFEITPAIDCNK</sequence>
<dbReference type="Proteomes" id="UP000298416">
    <property type="component" value="Unassembled WGS sequence"/>
</dbReference>
<comment type="caution">
    <text evidence="7">The sequence shown here is derived from an EMBL/GenBank/DDBJ whole genome shotgun (WGS) entry which is preliminary data.</text>
</comment>
<dbReference type="CDD" id="cd01960">
    <property type="entry name" value="nsLTP1"/>
    <property type="match status" value="1"/>
</dbReference>
<evidence type="ECO:0000256" key="1">
    <source>
        <dbReference type="ARBA" id="ARBA00009748"/>
    </source>
</evidence>
<evidence type="ECO:0000313" key="7">
    <source>
        <dbReference type="EMBL" id="KAG6427706.1"/>
    </source>
</evidence>
<feature type="domain" description="Bifunctional inhibitor/plant lipid transfer protein/seed storage helical" evidence="6">
    <location>
        <begin position="32"/>
        <end position="116"/>
    </location>
</feature>
<evidence type="ECO:0000256" key="2">
    <source>
        <dbReference type="ARBA" id="ARBA00022448"/>
    </source>
</evidence>
<keyword evidence="2 4" id="KW-0813">Transport</keyword>
<dbReference type="Gene3D" id="1.10.110.10">
    <property type="entry name" value="Plant lipid-transfer and hydrophobic proteins"/>
    <property type="match status" value="1"/>
</dbReference>
<dbReference type="SMART" id="SM00499">
    <property type="entry name" value="AAI"/>
    <property type="match status" value="1"/>
</dbReference>
<evidence type="ECO:0000256" key="5">
    <source>
        <dbReference type="SAM" id="SignalP"/>
    </source>
</evidence>
<dbReference type="PRINTS" id="PR00382">
    <property type="entry name" value="LIPIDTRNSFER"/>
</dbReference>
<organism evidence="7">
    <name type="scientific">Salvia splendens</name>
    <name type="common">Scarlet sage</name>
    <dbReference type="NCBI Taxonomy" id="180675"/>
    <lineage>
        <taxon>Eukaryota</taxon>
        <taxon>Viridiplantae</taxon>
        <taxon>Streptophyta</taxon>
        <taxon>Embryophyta</taxon>
        <taxon>Tracheophyta</taxon>
        <taxon>Spermatophyta</taxon>
        <taxon>Magnoliopsida</taxon>
        <taxon>eudicotyledons</taxon>
        <taxon>Gunneridae</taxon>
        <taxon>Pentapetalae</taxon>
        <taxon>asterids</taxon>
        <taxon>lamiids</taxon>
        <taxon>Lamiales</taxon>
        <taxon>Lamiaceae</taxon>
        <taxon>Nepetoideae</taxon>
        <taxon>Mentheae</taxon>
        <taxon>Salviinae</taxon>
        <taxon>Salvia</taxon>
        <taxon>Salvia subgen. Calosphace</taxon>
        <taxon>core Calosphace</taxon>
    </lineage>
</organism>
<keyword evidence="3 4" id="KW-0446">Lipid-binding</keyword>
<feature type="signal peptide" evidence="5">
    <location>
        <begin position="1"/>
        <end position="23"/>
    </location>
</feature>
<dbReference type="GO" id="GO:0006869">
    <property type="term" value="P:lipid transport"/>
    <property type="evidence" value="ECO:0007669"/>
    <property type="project" value="InterPro"/>
</dbReference>
<evidence type="ECO:0000313" key="8">
    <source>
        <dbReference type="Proteomes" id="UP000298416"/>
    </source>
</evidence>
<reference evidence="7" key="2">
    <citation type="submission" date="2020-08" db="EMBL/GenBank/DDBJ databases">
        <title>Plant Genome Project.</title>
        <authorList>
            <person name="Zhang R.-G."/>
        </authorList>
    </citation>
    <scope>NUCLEOTIDE SEQUENCE</scope>
    <source>
        <strain evidence="7">Huo1</strain>
        <tissue evidence="7">Leaf</tissue>
    </source>
</reference>
<evidence type="ECO:0000256" key="4">
    <source>
        <dbReference type="RuleBase" id="RU000628"/>
    </source>
</evidence>
<comment type="similarity">
    <text evidence="1 4">Belongs to the plant LTP family.</text>
</comment>
<accession>A0A8X9A4T7</accession>
<keyword evidence="5" id="KW-0732">Signal</keyword>
<dbReference type="EMBL" id="PNBA02000004">
    <property type="protein sequence ID" value="KAG6427706.1"/>
    <property type="molecule type" value="Genomic_DNA"/>
</dbReference>
<dbReference type="GO" id="GO:0008289">
    <property type="term" value="F:lipid binding"/>
    <property type="evidence" value="ECO:0007669"/>
    <property type="project" value="UniProtKB-KW"/>
</dbReference>
<feature type="chain" id="PRO_5036463127" description="Non-specific lipid-transfer protein" evidence="5">
    <location>
        <begin position="24"/>
        <end position="118"/>
    </location>
</feature>
<comment type="function">
    <text evidence="4">Plant non-specific lipid-transfer proteins transfer phospholipids as well as galactolipids across membranes. May play a role in wax or cutin deposition in the cell walls of expanding epidermal cells and certain secretory tissues.</text>
</comment>
<dbReference type="InterPro" id="IPR016140">
    <property type="entry name" value="Bifunc_inhib/LTP/seed_store"/>
</dbReference>